<accession>A0A023DKU9</accession>
<protein>
    <submittedName>
        <fullName evidence="3">Putative transposase</fullName>
    </submittedName>
</protein>
<name>A0A023DKU9_9BACL</name>
<dbReference type="OrthoDB" id="2185084at2"/>
<dbReference type="PANTHER" id="PTHR33795">
    <property type="entry name" value="INSERTION ELEMENT IS150 PROTEIN INSJ"/>
    <property type="match status" value="1"/>
</dbReference>
<dbReference type="InterPro" id="IPR052057">
    <property type="entry name" value="IS150/IS1296_orfA-like"/>
</dbReference>
<dbReference type="RefSeq" id="WP_042412552.1">
    <property type="nucleotide sequence ID" value="NZ_BAWO01000116.1"/>
</dbReference>
<evidence type="ECO:0000313" key="3">
    <source>
        <dbReference type="EMBL" id="GAJ41853.1"/>
    </source>
</evidence>
<dbReference type="InterPro" id="IPR009057">
    <property type="entry name" value="Homeodomain-like_sf"/>
</dbReference>
<comment type="similarity">
    <text evidence="1">Belongs to the IS150/IS1296 orfA family.</text>
</comment>
<dbReference type="Gene3D" id="1.10.10.10">
    <property type="entry name" value="Winged helix-like DNA-binding domain superfamily/Winged helix DNA-binding domain"/>
    <property type="match status" value="1"/>
</dbReference>
<gene>
    <name evidence="3" type="ORF">GCA01S_116_00010</name>
</gene>
<dbReference type="SUPFAM" id="SSF46689">
    <property type="entry name" value="Homeodomain-like"/>
    <property type="match status" value="1"/>
</dbReference>
<evidence type="ECO:0000313" key="4">
    <source>
        <dbReference type="Proteomes" id="UP000023561"/>
    </source>
</evidence>
<dbReference type="Pfam" id="PF13518">
    <property type="entry name" value="HTH_28"/>
    <property type="match status" value="1"/>
</dbReference>
<evidence type="ECO:0000256" key="1">
    <source>
        <dbReference type="ARBA" id="ARBA00038232"/>
    </source>
</evidence>
<dbReference type="PANTHER" id="PTHR33795:SF1">
    <property type="entry name" value="INSERTION ELEMENT IS150 PROTEIN INSJ"/>
    <property type="match status" value="1"/>
</dbReference>
<dbReference type="InterPro" id="IPR055247">
    <property type="entry name" value="InsJ-like_HTH"/>
</dbReference>
<dbReference type="Proteomes" id="UP000023561">
    <property type="component" value="Unassembled WGS sequence"/>
</dbReference>
<organism evidence="3 4">
    <name type="scientific">Parageobacillus caldoxylosilyticus NBRC 107762</name>
    <dbReference type="NCBI Taxonomy" id="1220594"/>
    <lineage>
        <taxon>Bacteria</taxon>
        <taxon>Bacillati</taxon>
        <taxon>Bacillota</taxon>
        <taxon>Bacilli</taxon>
        <taxon>Bacillales</taxon>
        <taxon>Anoxybacillaceae</taxon>
        <taxon>Saccharococcus</taxon>
    </lineage>
</organism>
<dbReference type="AlphaFoldDB" id="A0A023DKU9"/>
<evidence type="ECO:0000259" key="2">
    <source>
        <dbReference type="Pfam" id="PF13518"/>
    </source>
</evidence>
<reference evidence="3 4" key="1">
    <citation type="submission" date="2014-04" db="EMBL/GenBank/DDBJ databases">
        <title>Whole genome shotgun sequence of Geobacillus caldoxylosilyticus NBRC 107762.</title>
        <authorList>
            <person name="Hosoyama A."/>
            <person name="Hosoyama Y."/>
            <person name="Katano-Makiyama Y."/>
            <person name="Tsuchikane K."/>
            <person name="Ohji S."/>
            <person name="Ichikawa N."/>
            <person name="Yamazoe A."/>
            <person name="Fujita N."/>
        </authorList>
    </citation>
    <scope>NUCLEOTIDE SEQUENCE [LARGE SCALE GENOMIC DNA]</scope>
    <source>
        <strain evidence="3 4">NBRC 107762</strain>
    </source>
</reference>
<dbReference type="InterPro" id="IPR036388">
    <property type="entry name" value="WH-like_DNA-bd_sf"/>
</dbReference>
<dbReference type="EMBL" id="BAWO01000116">
    <property type="protein sequence ID" value="GAJ41853.1"/>
    <property type="molecule type" value="Genomic_DNA"/>
</dbReference>
<feature type="domain" description="Insertion element IS150 protein InsJ-like helix-turn-helix" evidence="2">
    <location>
        <begin position="12"/>
        <end position="62"/>
    </location>
</feature>
<proteinExistence type="inferred from homology"/>
<keyword evidence="4" id="KW-1185">Reference proteome</keyword>
<sequence>MEKKRKTYSAEFKMDIVHKYLHESWSQSELLKHFRIHNSMLQRWVNQYQREGIEGLKEKRGKTIGTNKGRLRKNPSSPEEKMKRLEAENAYLKKLLAVRKELIRQKKNL</sequence>
<comment type="caution">
    <text evidence="3">The sequence shown here is derived from an EMBL/GenBank/DDBJ whole genome shotgun (WGS) entry which is preliminary data.</text>
</comment>